<feature type="domain" description="WDR19 WD40 repeat" evidence="3">
    <location>
        <begin position="427"/>
        <end position="474"/>
    </location>
</feature>
<dbReference type="GO" id="GO:0030991">
    <property type="term" value="C:intraciliary transport particle A"/>
    <property type="evidence" value="ECO:0007669"/>
    <property type="project" value="TreeGrafter"/>
</dbReference>
<dbReference type="GO" id="GO:0035721">
    <property type="term" value="P:intraciliary retrograde transport"/>
    <property type="evidence" value="ECO:0007669"/>
    <property type="project" value="InterPro"/>
</dbReference>
<accession>A0A7J6PR42</accession>
<comment type="caution">
    <text evidence="5">The sequence shown here is derived from an EMBL/GenBank/DDBJ whole genome shotgun (WGS) entry which is preliminary data.</text>
</comment>
<dbReference type="InterPro" id="IPR057855">
    <property type="entry name" value="Beta-prop_WDR19_1st"/>
</dbReference>
<organism evidence="5 6">
    <name type="scientific">Perkinsus olseni</name>
    <name type="common">Perkinsus atlanticus</name>
    <dbReference type="NCBI Taxonomy" id="32597"/>
    <lineage>
        <taxon>Eukaryota</taxon>
        <taxon>Sar</taxon>
        <taxon>Alveolata</taxon>
        <taxon>Perkinsozoa</taxon>
        <taxon>Perkinsea</taxon>
        <taxon>Perkinsida</taxon>
        <taxon>Perkinsidae</taxon>
        <taxon>Perkinsus</taxon>
    </lineage>
</organism>
<evidence type="ECO:0000256" key="1">
    <source>
        <dbReference type="ARBA" id="ARBA00022574"/>
    </source>
</evidence>
<protein>
    <submittedName>
        <fullName evidence="5">Uncharacterized protein</fullName>
    </submittedName>
</protein>
<dbReference type="AlphaFoldDB" id="A0A7J6PR42"/>
<dbReference type="InterPro" id="IPR015943">
    <property type="entry name" value="WD40/YVTN_repeat-like_dom_sf"/>
</dbReference>
<dbReference type="Pfam" id="PF15911">
    <property type="entry name" value="Beta-prop_WDR19_2nd"/>
    <property type="match status" value="1"/>
</dbReference>
<reference evidence="5 6" key="1">
    <citation type="submission" date="2020-04" db="EMBL/GenBank/DDBJ databases">
        <title>Perkinsus olseni comparative genomics.</title>
        <authorList>
            <person name="Bogema D.R."/>
        </authorList>
    </citation>
    <scope>NUCLEOTIDE SEQUENCE [LARGE SCALE GENOMIC DNA]</scope>
    <source>
        <strain evidence="5 6">ATCC PRA-207</strain>
    </source>
</reference>
<name>A0A7J6PR42_PEROL</name>
<dbReference type="Gene3D" id="2.130.10.10">
    <property type="entry name" value="YVTN repeat-like/Quinoprotein amine dehydrogenase"/>
    <property type="match status" value="1"/>
</dbReference>
<dbReference type="PANTHER" id="PTHR14920:SF0">
    <property type="entry name" value="WD REPEAT DOMAIN 19"/>
    <property type="match status" value="1"/>
</dbReference>
<evidence type="ECO:0000259" key="4">
    <source>
        <dbReference type="Pfam" id="PF23389"/>
    </source>
</evidence>
<keyword evidence="1" id="KW-0853">WD repeat</keyword>
<evidence type="ECO:0000259" key="3">
    <source>
        <dbReference type="Pfam" id="PF15911"/>
    </source>
</evidence>
<dbReference type="Proteomes" id="UP000553632">
    <property type="component" value="Unassembled WGS sequence"/>
</dbReference>
<dbReference type="GO" id="GO:0005929">
    <property type="term" value="C:cilium"/>
    <property type="evidence" value="ECO:0007669"/>
    <property type="project" value="TreeGrafter"/>
</dbReference>
<dbReference type="InterPro" id="IPR040379">
    <property type="entry name" value="WDR19/dyf-2"/>
</dbReference>
<feature type="non-terminal residue" evidence="5">
    <location>
        <position position="1"/>
    </location>
</feature>
<evidence type="ECO:0000313" key="5">
    <source>
        <dbReference type="EMBL" id="KAF4698503.1"/>
    </source>
</evidence>
<feature type="domain" description="WDR19 first beta-propeller" evidence="4">
    <location>
        <begin position="217"/>
        <end position="407"/>
    </location>
</feature>
<proteinExistence type="predicted"/>
<dbReference type="Pfam" id="PF23389">
    <property type="entry name" value="Beta-prop_WDR19_1st"/>
    <property type="match status" value="2"/>
</dbReference>
<gene>
    <name evidence="5" type="ORF">FOZ63_025987</name>
</gene>
<feature type="domain" description="WDR19 first beta-propeller" evidence="4">
    <location>
        <begin position="19"/>
        <end position="173"/>
    </location>
</feature>
<dbReference type="OMA" id="LWEPKKI"/>
<evidence type="ECO:0000256" key="2">
    <source>
        <dbReference type="ARBA" id="ARBA00022737"/>
    </source>
</evidence>
<dbReference type="GO" id="GO:0060271">
    <property type="term" value="P:cilium assembly"/>
    <property type="evidence" value="ECO:0007669"/>
    <property type="project" value="TreeGrafter"/>
</dbReference>
<dbReference type="SUPFAM" id="SSF69322">
    <property type="entry name" value="Tricorn protease domain 2"/>
    <property type="match status" value="1"/>
</dbReference>
<dbReference type="PANTHER" id="PTHR14920">
    <property type="entry name" value="OSMOTIC AVOIDANCE ABNORMAL PROTEIN 1/WD REPEAT MEMBRANE PROTEIN"/>
    <property type="match status" value="1"/>
</dbReference>
<evidence type="ECO:0000313" key="6">
    <source>
        <dbReference type="Proteomes" id="UP000553632"/>
    </source>
</evidence>
<sequence length="475" mass="51636">MVLRQLLKLKEEYFGSATVMFRWNSSASRLACVPAARPSNVFIFDSSGEIERDVPLDDRTSPVSSFQWDTTGNVLALIQKGVVTVSIYHFDEDRLETLDCSREEPSFIAWNMTGPQLAIGTSKGNTIIYHSKTAKMQLIAGKHGRRIACGAWTLRGHLLLGSDDKIISLSKTRISPLEDPLRLLSANPSSLSRDSMVGLLHRYMNQAIPAVFEVAGDIEGETLRQTVLRSAAMTIRVADEILAGNAASFGKGGLSTKCCVRTGKDTLMLLETGAMSIVATIKFSQKYGSIVDYGWFGDERLCIGYSGGQVVVTPTSGDEIGQEIFKCKPASSLDALSLCSVPSKAGGFSVLWAAVAGDGCIKIVDLRDCREETERTINYEDDDKAGVVSGLTFSRGGQTITFNVSTGCVYSYLARLPLMFEARGNTVAWLSSFREITVTEIVDRKQRSGKNAEKVKIECEVEPAIIGVGPRHIAA</sequence>
<dbReference type="EMBL" id="JABANO010038469">
    <property type="protein sequence ID" value="KAF4698503.1"/>
    <property type="molecule type" value="Genomic_DNA"/>
</dbReference>
<keyword evidence="6" id="KW-1185">Reference proteome</keyword>
<dbReference type="InterPro" id="IPR039468">
    <property type="entry name" value="WDR19_WD40_rpt"/>
</dbReference>
<keyword evidence="2" id="KW-0677">Repeat</keyword>